<accession>A0ABV4ZN12</accession>
<evidence type="ECO:0000259" key="2">
    <source>
        <dbReference type="Pfam" id="PF00144"/>
    </source>
</evidence>
<dbReference type="EMBL" id="JBHGBT010000011">
    <property type="protein sequence ID" value="MFB4195527.1"/>
    <property type="molecule type" value="Genomic_DNA"/>
</dbReference>
<dbReference type="PANTHER" id="PTHR46825:SF7">
    <property type="entry name" value="D-ALANYL-D-ALANINE CARBOXYPEPTIDASE"/>
    <property type="match status" value="1"/>
</dbReference>
<feature type="compositionally biased region" description="Low complexity" evidence="1">
    <location>
        <begin position="257"/>
        <end position="266"/>
    </location>
</feature>
<dbReference type="InterPro" id="IPR050491">
    <property type="entry name" value="AmpC-like"/>
</dbReference>
<dbReference type="Pfam" id="PF00144">
    <property type="entry name" value="Beta-lactamase"/>
    <property type="match status" value="2"/>
</dbReference>
<gene>
    <name evidence="3" type="ORF">ACE11A_14310</name>
</gene>
<sequence length="316" mass="33998">MWGAAGREGTARAGDNVPWNAHFRVGSITKTFTATVALQLADEGTLSLDDTVEQWLPGAVSGHGNDASRITLTNLLRQTSGLNDYDEDLPWVADFTAAAFTAQRFRVHRPEELIAWAASAPPQWQPGPENPSAFPGDQDLVDTSVFVPLPDASVISTAADLTTFYRVLLGGDLLPPHRLAQMRQTVEAPDMADPAPGARYGLGTHWRPAQGCEHGIRYHGGTMPGYLSHLAVTPDGRRAVAVSATTWRPGDERQDQQDAASLQLADKTPCARTRHHRADPDPGPTAGSTANPQPPREPSRTAARSPSPVRLDLKCT</sequence>
<dbReference type="RefSeq" id="WP_375063472.1">
    <property type="nucleotide sequence ID" value="NZ_JBHGBT010000011.1"/>
</dbReference>
<keyword evidence="3" id="KW-0378">Hydrolase</keyword>
<dbReference type="InterPro" id="IPR001466">
    <property type="entry name" value="Beta-lactam-related"/>
</dbReference>
<dbReference type="Gene3D" id="3.40.710.10">
    <property type="entry name" value="DD-peptidase/beta-lactamase superfamily"/>
    <property type="match status" value="2"/>
</dbReference>
<feature type="domain" description="Beta-lactamase-related" evidence="2">
    <location>
        <begin position="139"/>
        <end position="260"/>
    </location>
</feature>
<evidence type="ECO:0000313" key="3">
    <source>
        <dbReference type="EMBL" id="MFB4195527.1"/>
    </source>
</evidence>
<dbReference type="PANTHER" id="PTHR46825">
    <property type="entry name" value="D-ALANYL-D-ALANINE-CARBOXYPEPTIDASE/ENDOPEPTIDASE AMPH"/>
    <property type="match status" value="1"/>
</dbReference>
<protein>
    <submittedName>
        <fullName evidence="3">Serine hydrolase domain-containing protein</fullName>
        <ecNumber evidence="3">3.-.-.-</ecNumber>
    </submittedName>
</protein>
<dbReference type="SUPFAM" id="SSF56601">
    <property type="entry name" value="beta-lactamase/transpeptidase-like"/>
    <property type="match status" value="1"/>
</dbReference>
<feature type="region of interest" description="Disordered" evidence="1">
    <location>
        <begin position="246"/>
        <end position="316"/>
    </location>
</feature>
<feature type="domain" description="Beta-lactamase-related" evidence="2">
    <location>
        <begin position="12"/>
        <end position="127"/>
    </location>
</feature>
<dbReference type="Proteomes" id="UP001577267">
    <property type="component" value="Unassembled WGS sequence"/>
</dbReference>
<reference evidence="3 4" key="1">
    <citation type="submission" date="2024-09" db="EMBL/GenBank/DDBJ databases">
        <title>Draft genome sequence of multifaceted antimicrobials producing Streptomyces sp. strain FH1.</title>
        <authorList>
            <person name="Hassan F."/>
            <person name="Ali H."/>
            <person name="Hassan N."/>
            <person name="Nawaz A."/>
        </authorList>
    </citation>
    <scope>NUCLEOTIDE SEQUENCE [LARGE SCALE GENOMIC DNA]</scope>
    <source>
        <strain evidence="3 4">FH1</strain>
    </source>
</reference>
<proteinExistence type="predicted"/>
<dbReference type="EC" id="3.-.-.-" evidence="3"/>
<dbReference type="InterPro" id="IPR012338">
    <property type="entry name" value="Beta-lactam/transpept-like"/>
</dbReference>
<name>A0ABV4ZN12_9ACTN</name>
<evidence type="ECO:0000256" key="1">
    <source>
        <dbReference type="SAM" id="MobiDB-lite"/>
    </source>
</evidence>
<keyword evidence="4" id="KW-1185">Reference proteome</keyword>
<organism evidence="3 4">
    <name type="scientific">Streptomyces carpaticus</name>
    <dbReference type="NCBI Taxonomy" id="285558"/>
    <lineage>
        <taxon>Bacteria</taxon>
        <taxon>Bacillati</taxon>
        <taxon>Actinomycetota</taxon>
        <taxon>Actinomycetes</taxon>
        <taxon>Kitasatosporales</taxon>
        <taxon>Streptomycetaceae</taxon>
        <taxon>Streptomyces</taxon>
    </lineage>
</organism>
<evidence type="ECO:0000313" key="4">
    <source>
        <dbReference type="Proteomes" id="UP001577267"/>
    </source>
</evidence>
<comment type="caution">
    <text evidence="3">The sequence shown here is derived from an EMBL/GenBank/DDBJ whole genome shotgun (WGS) entry which is preliminary data.</text>
</comment>
<dbReference type="GO" id="GO:0016787">
    <property type="term" value="F:hydrolase activity"/>
    <property type="evidence" value="ECO:0007669"/>
    <property type="project" value="UniProtKB-KW"/>
</dbReference>